<feature type="domain" description="DNA primase large subunit C-terminal" evidence="12">
    <location>
        <begin position="253"/>
        <end position="445"/>
    </location>
</feature>
<evidence type="ECO:0000256" key="3">
    <source>
        <dbReference type="ARBA" id="ARBA00022515"/>
    </source>
</evidence>
<dbReference type="PIRSF" id="PIRSF009449">
    <property type="entry name" value="DNA_primase_large_subunit"/>
    <property type="match status" value="1"/>
</dbReference>
<feature type="binding site" evidence="10">
    <location>
        <position position="258"/>
    </location>
    <ligand>
        <name>[4Fe-4S] cluster</name>
        <dbReference type="ChEBI" id="CHEBI:49883"/>
    </ligand>
</feature>
<evidence type="ECO:0000256" key="7">
    <source>
        <dbReference type="ARBA" id="ARBA00023014"/>
    </source>
</evidence>
<feature type="binding site" evidence="10">
    <location>
        <position position="336"/>
    </location>
    <ligand>
        <name>[4Fe-4S] cluster</name>
        <dbReference type="ChEBI" id="CHEBI:49883"/>
    </ligand>
</feature>
<keyword evidence="7 9" id="KW-0411">Iron-sulfur</keyword>
<evidence type="ECO:0000256" key="5">
    <source>
        <dbReference type="ARBA" id="ARBA00022723"/>
    </source>
</evidence>
<evidence type="ECO:0000256" key="9">
    <source>
        <dbReference type="PIRNR" id="PIRNR009449"/>
    </source>
</evidence>
<dbReference type="GO" id="GO:0003677">
    <property type="term" value="F:DNA binding"/>
    <property type="evidence" value="ECO:0007669"/>
    <property type="project" value="UniProtKB-UniRule"/>
</dbReference>
<keyword evidence="3 9" id="KW-0639">Primosome</keyword>
<sequence length="502" mass="57106">MFTQERTQTRKTRQMLASGARFTYDDEPYPTRLNFYRDPPALEISIEEFEQFALDRMQVLTALQTAQMRNLPPDQMDKAVGDAIRNQELRQWFLRAECALFRYRFEKESLKEQLEFLEKQNLTWKKVSDDDKRLLKDKLKASSPFKAQNVDDETFFEVDFERVCGLVGKRQVYIHAGKAFVPLADQVVLVLDEFRERLAQALEVTGRALPRMDEDNRLMPVLNNINKQYLGREFTTSAVAGEIQAQDVDALKIHMPLCMEHLHDELRREKHTKHGGRMQYGLFLKGIGLSLEQALIFWQTAFANKSPDEFNKQYAYNVRHSYGMEGKRTDYTPYSCKSIIMGSAPGVGDHHGCPFRHFSAPNLRAKLAAHQVDEFDTEDILGLVGAKHYQIACTRYYEVTRARMIGGSPDTLRGGSGSALASGQGAGSEFRVASQEQIEHPNQFFEQSYKLMQQHKSTAAGGAGANGDQDMEAAPLDPTVKGRYTYRKVGGPSSIVNHDMEM</sequence>
<feature type="coiled-coil region" evidence="11">
    <location>
        <begin position="100"/>
        <end position="127"/>
    </location>
</feature>
<dbReference type="AlphaFoldDB" id="A0A9P5VPM8"/>
<keyword evidence="5 9" id="KW-0479">Metal-binding</keyword>
<keyword evidence="11" id="KW-0175">Coiled coil</keyword>
<evidence type="ECO:0000313" key="13">
    <source>
        <dbReference type="EMBL" id="KAF9335686.1"/>
    </source>
</evidence>
<dbReference type="Proteomes" id="UP000696485">
    <property type="component" value="Unassembled WGS sequence"/>
</dbReference>
<comment type="caution">
    <text evidence="13">The sequence shown here is derived from an EMBL/GenBank/DDBJ whole genome shotgun (WGS) entry which is preliminary data.</text>
</comment>
<feature type="binding site" evidence="10">
    <location>
        <position position="393"/>
    </location>
    <ligand>
        <name>[4Fe-4S] cluster</name>
        <dbReference type="ChEBI" id="CHEBI:49883"/>
    </ligand>
</feature>
<evidence type="ECO:0000313" key="14">
    <source>
        <dbReference type="Proteomes" id="UP000696485"/>
    </source>
</evidence>
<dbReference type="GO" id="GO:0051539">
    <property type="term" value="F:4 iron, 4 sulfur cluster binding"/>
    <property type="evidence" value="ECO:0007669"/>
    <property type="project" value="UniProtKB-UniRule"/>
</dbReference>
<comment type="function">
    <text evidence="9">DNA primase is the polymerase that synthesizes small RNA primers for the Okazaki fragments made during discontinuous DNA replication.</text>
</comment>
<dbReference type="InterPro" id="IPR058560">
    <property type="entry name" value="DNA_primase_C"/>
</dbReference>
<keyword evidence="8 9" id="KW-0238">DNA-binding</keyword>
<reference evidence="13" key="1">
    <citation type="journal article" date="2020" name="Fungal Divers.">
        <title>Resolving the Mortierellaceae phylogeny through synthesis of multi-gene phylogenetics and phylogenomics.</title>
        <authorList>
            <person name="Vandepol N."/>
            <person name="Liber J."/>
            <person name="Desiro A."/>
            <person name="Na H."/>
            <person name="Kennedy M."/>
            <person name="Barry K."/>
            <person name="Grigoriev I.V."/>
            <person name="Miller A.N."/>
            <person name="O'Donnell K."/>
            <person name="Stajich J.E."/>
            <person name="Bonito G."/>
        </authorList>
    </citation>
    <scope>NUCLEOTIDE SEQUENCE</scope>
    <source>
        <strain evidence="13">NVP1</strain>
    </source>
</reference>
<dbReference type="InterPro" id="IPR016558">
    <property type="entry name" value="DNA_primase_lsu_euk"/>
</dbReference>
<dbReference type="Pfam" id="PF26466">
    <property type="entry name" value="DNA_primase_lrg_N"/>
    <property type="match status" value="1"/>
</dbReference>
<dbReference type="EMBL" id="JAAAUY010000090">
    <property type="protein sequence ID" value="KAF9335686.1"/>
    <property type="molecule type" value="Genomic_DNA"/>
</dbReference>
<dbReference type="GO" id="GO:0006269">
    <property type="term" value="P:DNA replication, synthesis of primer"/>
    <property type="evidence" value="ECO:0007669"/>
    <property type="project" value="UniProtKB-KW"/>
</dbReference>
<evidence type="ECO:0000256" key="8">
    <source>
        <dbReference type="ARBA" id="ARBA00023125"/>
    </source>
</evidence>
<dbReference type="PANTHER" id="PTHR10537:SF3">
    <property type="entry name" value="DNA PRIMASE LARGE SUBUNIT"/>
    <property type="match status" value="1"/>
</dbReference>
<dbReference type="PANTHER" id="PTHR10537">
    <property type="entry name" value="DNA PRIMASE LARGE SUBUNIT"/>
    <property type="match status" value="1"/>
</dbReference>
<gene>
    <name evidence="13" type="ORF">BG006_010940</name>
</gene>
<evidence type="ECO:0000256" key="6">
    <source>
        <dbReference type="ARBA" id="ARBA00023004"/>
    </source>
</evidence>
<comment type="similarity">
    <text evidence="1 9">Belongs to the eukaryotic-type primase large subunit family.</text>
</comment>
<evidence type="ECO:0000256" key="4">
    <source>
        <dbReference type="ARBA" id="ARBA00022705"/>
    </source>
</evidence>
<evidence type="ECO:0000256" key="2">
    <source>
        <dbReference type="ARBA" id="ARBA00022485"/>
    </source>
</evidence>
<feature type="binding site" evidence="10">
    <location>
        <position position="353"/>
    </location>
    <ligand>
        <name>[4Fe-4S] cluster</name>
        <dbReference type="ChEBI" id="CHEBI:49883"/>
    </ligand>
</feature>
<evidence type="ECO:0000256" key="1">
    <source>
        <dbReference type="ARBA" id="ARBA00010564"/>
    </source>
</evidence>
<proteinExistence type="inferred from homology"/>
<keyword evidence="6 9" id="KW-0408">Iron</keyword>
<dbReference type="GO" id="GO:0046872">
    <property type="term" value="F:metal ion binding"/>
    <property type="evidence" value="ECO:0007669"/>
    <property type="project" value="UniProtKB-UniRule"/>
</dbReference>
<protein>
    <recommendedName>
        <fullName evidence="9">DNA primase large subunit</fullName>
    </recommendedName>
</protein>
<dbReference type="Gene3D" id="1.20.930.80">
    <property type="match status" value="2"/>
</dbReference>
<name>A0A9P5VPM8_9FUNG</name>
<dbReference type="CDD" id="cd07322">
    <property type="entry name" value="PriL_PriS_Eukaryotic"/>
    <property type="match status" value="1"/>
</dbReference>
<accession>A0A9P5VPM8</accession>
<dbReference type="GO" id="GO:0006270">
    <property type="term" value="P:DNA replication initiation"/>
    <property type="evidence" value="ECO:0007669"/>
    <property type="project" value="TreeGrafter"/>
</dbReference>
<comment type="cofactor">
    <cofactor evidence="9">
        <name>[4Fe-4S] cluster</name>
        <dbReference type="ChEBI" id="CHEBI:49883"/>
    </cofactor>
    <text evidence="9">Binds 1 [4Fe-4S] cluster.</text>
</comment>
<dbReference type="Pfam" id="PF04104">
    <property type="entry name" value="DNA_primase_lrg"/>
    <property type="match status" value="1"/>
</dbReference>
<keyword evidence="14" id="KW-1185">Reference proteome</keyword>
<dbReference type="GO" id="GO:0005658">
    <property type="term" value="C:alpha DNA polymerase:primase complex"/>
    <property type="evidence" value="ECO:0007669"/>
    <property type="project" value="UniProtKB-ARBA"/>
</dbReference>
<keyword evidence="4 9" id="KW-0235">DNA replication</keyword>
<evidence type="ECO:0000256" key="10">
    <source>
        <dbReference type="PIRSR" id="PIRSR009449-1"/>
    </source>
</evidence>
<evidence type="ECO:0000259" key="12">
    <source>
        <dbReference type="Pfam" id="PF04104"/>
    </source>
</evidence>
<evidence type="ECO:0000256" key="11">
    <source>
        <dbReference type="SAM" id="Coils"/>
    </source>
</evidence>
<keyword evidence="2 9" id="KW-0004">4Fe-4S</keyword>
<organism evidence="13 14">
    <name type="scientific">Podila minutissima</name>
    <dbReference type="NCBI Taxonomy" id="64525"/>
    <lineage>
        <taxon>Eukaryota</taxon>
        <taxon>Fungi</taxon>
        <taxon>Fungi incertae sedis</taxon>
        <taxon>Mucoromycota</taxon>
        <taxon>Mortierellomycotina</taxon>
        <taxon>Mortierellomycetes</taxon>
        <taxon>Mortierellales</taxon>
        <taxon>Mortierellaceae</taxon>
        <taxon>Podila</taxon>
    </lineage>
</organism>
<dbReference type="InterPro" id="IPR007238">
    <property type="entry name" value="DNA_primase_lsu_euk/arc"/>
</dbReference>